<comment type="caution">
    <text evidence="1">The sequence shown here is derived from an EMBL/GenBank/DDBJ whole genome shotgun (WGS) entry which is preliminary data.</text>
</comment>
<proteinExistence type="predicted"/>
<reference evidence="1" key="1">
    <citation type="submission" date="2023-03" db="EMBL/GenBank/DDBJ databases">
        <title>Massive genome expansion in bonnet fungi (Mycena s.s.) driven by repeated elements and novel gene families across ecological guilds.</title>
        <authorList>
            <consortium name="Lawrence Berkeley National Laboratory"/>
            <person name="Harder C.B."/>
            <person name="Miyauchi S."/>
            <person name="Viragh M."/>
            <person name="Kuo A."/>
            <person name="Thoen E."/>
            <person name="Andreopoulos B."/>
            <person name="Lu D."/>
            <person name="Skrede I."/>
            <person name="Drula E."/>
            <person name="Henrissat B."/>
            <person name="Morin E."/>
            <person name="Kohler A."/>
            <person name="Barry K."/>
            <person name="LaButti K."/>
            <person name="Morin E."/>
            <person name="Salamov A."/>
            <person name="Lipzen A."/>
            <person name="Mereny Z."/>
            <person name="Hegedus B."/>
            <person name="Baldrian P."/>
            <person name="Stursova M."/>
            <person name="Weitz H."/>
            <person name="Taylor A."/>
            <person name="Grigoriev I.V."/>
            <person name="Nagy L.G."/>
            <person name="Martin F."/>
            <person name="Kauserud H."/>
        </authorList>
    </citation>
    <scope>NUCLEOTIDE SEQUENCE</scope>
    <source>
        <strain evidence="1">9284</strain>
    </source>
</reference>
<protein>
    <submittedName>
        <fullName evidence="1">Uncharacterized protein</fullName>
    </submittedName>
</protein>
<accession>A0AAD7FUE9</accession>
<gene>
    <name evidence="1" type="ORF">FB45DRAFT_896435</name>
</gene>
<keyword evidence="2" id="KW-1185">Reference proteome</keyword>
<dbReference type="Proteomes" id="UP001221142">
    <property type="component" value="Unassembled WGS sequence"/>
</dbReference>
<name>A0AAD7FUE9_9AGAR</name>
<evidence type="ECO:0000313" key="1">
    <source>
        <dbReference type="EMBL" id="KAJ7643920.1"/>
    </source>
</evidence>
<sequence>MIVASSVFSEKCTLNELEDAKEILRTAPSKETDRFVDALVKLLVPGRILYPRQIVDAITLRALQSICGISGSSRTRVARSICTLPTIKQVRVIERLVRDVELLLCSLGDRKQAIQSFCDCLATVIQIVGRYDYIIYEDMAIALVQLISTESGHPIGVLCQGVIANNDILQVPFSKIQGSNGRKSIWLAAHAAGISLRPRLKEVLQVLSQRETWNKIVNPELVDALTDAVIFTSEGFGGVFDVHETQQLISTALEVLVVYEDEIPGLLPEYWLDSVLSGSDILFRAWGWRIGQQYQTMPDVGQS</sequence>
<dbReference type="EMBL" id="JARKIF010000003">
    <property type="protein sequence ID" value="KAJ7643920.1"/>
    <property type="molecule type" value="Genomic_DNA"/>
</dbReference>
<dbReference type="AlphaFoldDB" id="A0AAD7FUE9"/>
<evidence type="ECO:0000313" key="2">
    <source>
        <dbReference type="Proteomes" id="UP001221142"/>
    </source>
</evidence>
<organism evidence="1 2">
    <name type="scientific">Roridomyces roridus</name>
    <dbReference type="NCBI Taxonomy" id="1738132"/>
    <lineage>
        <taxon>Eukaryota</taxon>
        <taxon>Fungi</taxon>
        <taxon>Dikarya</taxon>
        <taxon>Basidiomycota</taxon>
        <taxon>Agaricomycotina</taxon>
        <taxon>Agaricomycetes</taxon>
        <taxon>Agaricomycetidae</taxon>
        <taxon>Agaricales</taxon>
        <taxon>Marasmiineae</taxon>
        <taxon>Mycenaceae</taxon>
        <taxon>Roridomyces</taxon>
    </lineage>
</organism>